<accession>A0A432G408</accession>
<keyword evidence="3" id="KW-1133">Transmembrane helix</keyword>
<dbReference type="InterPro" id="IPR027268">
    <property type="entry name" value="Peptidase_M4/M1_CTD_sf"/>
</dbReference>
<proteinExistence type="predicted"/>
<evidence type="ECO:0000259" key="5">
    <source>
        <dbReference type="Pfam" id="PF01433"/>
    </source>
</evidence>
<evidence type="ECO:0000313" key="7">
    <source>
        <dbReference type="Proteomes" id="UP000286801"/>
    </source>
</evidence>
<organism evidence="6 7">
    <name type="scientific">SAR324 cluster bacterium</name>
    <dbReference type="NCBI Taxonomy" id="2024889"/>
    <lineage>
        <taxon>Bacteria</taxon>
        <taxon>Deltaproteobacteria</taxon>
        <taxon>SAR324 cluster</taxon>
    </lineage>
</organism>
<dbReference type="Pfam" id="PF01103">
    <property type="entry name" value="Omp85"/>
    <property type="match status" value="1"/>
</dbReference>
<sequence>MNNFGEDRSHFGVSALSLKDSGSRLEVRSLLYFVFRFPLLFLVFHGVLIVISTQLLSAESHFKTQAPHYKIDVSYDHDKTLLVGKMQVRFTRNAYPTHELLFSLPGNRFNYPDERGTRKHKIVPVFSLRRFQDNLEDPKTPTGFSTGSLKINSVSAFTQNQSVEKHPLKYSLEPNPDLEVGYSTSNGLLRILLPKNLPDTKNFPGESTVLIEFSTNFPEHAQEGAVNGMLLTVNWHPKLLTWNEKPGLNEKKWETTEDNPSPATFEVTWKAVQAGTLITTPGHQKLLAGQVVTLSVTKRTIKYFPLIFSRVHQQFSGNEGRAIVVKNTSTAAAKTSYQLTSFYLEGHERRAELLHNWSASFLSFMHSRYGLKPPWESIRIVAVEAEYEQVDVLNNLVLVPMPNYKRSDFLDRQALGFLTRRLAQLWFGELIWSNQDTQQWLNLGVPAFFGLRFFQHNFGADAGIFDSLDWLNPRYRDHFFEKMANSVSPKLRYPILSSFQKNPDSQKYLQTLTYKTAMVLSMLEYTLGDKAFKKGIRYFAQNYQQNVIELEEFQQAMEKFNYHQLRTPPLPSGSPYNMDGNGSLEWFFSQWFRTVQTLDYSFGDSTTRTLPNGLYETEVNVNKIGLAQMPLVVSLITKDGKQIRRLVPGIKQQETVVFQTAGFPDKVSLDPEERLLETSRINNHSYNFYRVRFGFDWKKQREHLVLLVPGFGNNALDGNSVGVGIRYRFDDYRIYAIPGYGSKNKRGLYIFNLDREHLGLHGLEAGVSAREYGGVRSQGIRATYKPSNNPGELEYKFHSSFSREILFSARNNPDNSDVIETGESNTFLLEHTGAVSPIDSYRINWNIWNEQPSLEMESDFSYVRGQAKLGQILRVGHRKWFEFDIIHATTSGKSPLQKKFQLGSPAVLRGYPQQTNLSDDHLLASRLNFKFPLITKPLWGMLSAFKIQGTVFYDQGKIWSENISYEKAKHRENAGMGIEWTLDTASLFQVPLKIEVAFPLNDPDYKKPQFIFLGVLTGS</sequence>
<keyword evidence="2 3" id="KW-0472">Membrane</keyword>
<evidence type="ECO:0000256" key="2">
    <source>
        <dbReference type="ARBA" id="ARBA00023136"/>
    </source>
</evidence>
<keyword evidence="3" id="KW-0812">Transmembrane</keyword>
<evidence type="ECO:0008006" key="8">
    <source>
        <dbReference type="Google" id="ProtNLM"/>
    </source>
</evidence>
<protein>
    <recommendedName>
        <fullName evidence="8">Peptidase M1 membrane alanine aminopeptidase domain-containing protein</fullName>
    </recommendedName>
</protein>
<dbReference type="GO" id="GO:0008237">
    <property type="term" value="F:metallopeptidase activity"/>
    <property type="evidence" value="ECO:0007669"/>
    <property type="project" value="InterPro"/>
</dbReference>
<dbReference type="Proteomes" id="UP000286801">
    <property type="component" value="Unassembled WGS sequence"/>
</dbReference>
<dbReference type="GO" id="GO:0008270">
    <property type="term" value="F:zinc ion binding"/>
    <property type="evidence" value="ECO:0007669"/>
    <property type="project" value="InterPro"/>
</dbReference>
<feature type="transmembrane region" description="Helical" evidence="3">
    <location>
        <begin position="30"/>
        <end position="51"/>
    </location>
</feature>
<evidence type="ECO:0000259" key="4">
    <source>
        <dbReference type="Pfam" id="PF01103"/>
    </source>
</evidence>
<dbReference type="Gene3D" id="1.10.390.10">
    <property type="entry name" value="Neutral Protease Domain 2"/>
    <property type="match status" value="1"/>
</dbReference>
<comment type="subcellular location">
    <subcellularLocation>
        <location evidence="1">Membrane</location>
    </subcellularLocation>
</comment>
<name>A0A432G408_9DELT</name>
<dbReference type="EMBL" id="QNZL01000221">
    <property type="protein sequence ID" value="RTZ78197.1"/>
    <property type="molecule type" value="Genomic_DNA"/>
</dbReference>
<dbReference type="AlphaFoldDB" id="A0A432G408"/>
<evidence type="ECO:0000313" key="6">
    <source>
        <dbReference type="EMBL" id="RTZ78197.1"/>
    </source>
</evidence>
<dbReference type="InterPro" id="IPR000184">
    <property type="entry name" value="Bac_surfAg_D15"/>
</dbReference>
<feature type="domain" description="Bacterial surface antigen (D15)" evidence="4">
    <location>
        <begin position="856"/>
        <end position="1009"/>
    </location>
</feature>
<dbReference type="Gene3D" id="2.40.160.50">
    <property type="entry name" value="membrane protein fhac: a member of the omp85/tpsb transporter family"/>
    <property type="match status" value="1"/>
</dbReference>
<evidence type="ECO:0000256" key="1">
    <source>
        <dbReference type="ARBA" id="ARBA00004370"/>
    </source>
</evidence>
<reference evidence="6 7" key="1">
    <citation type="submission" date="2018-06" db="EMBL/GenBank/DDBJ databases">
        <title>Combined omics and stable isotope probing to characterize newly discovered Mariana Back-Arc vent microbial communities.</title>
        <authorList>
            <person name="Trembath-Reichert E."/>
            <person name="Huber J.A."/>
        </authorList>
    </citation>
    <scope>NUCLEOTIDE SEQUENCE [LARGE SCALE GENOMIC DNA]</scope>
    <source>
        <strain evidence="6">MAG 63_1</strain>
    </source>
</reference>
<dbReference type="Pfam" id="PF01433">
    <property type="entry name" value="Peptidase_M1"/>
    <property type="match status" value="1"/>
</dbReference>
<dbReference type="SUPFAM" id="SSF55486">
    <property type="entry name" value="Metalloproteases ('zincins'), catalytic domain"/>
    <property type="match status" value="1"/>
</dbReference>
<evidence type="ECO:0000256" key="3">
    <source>
        <dbReference type="SAM" id="Phobius"/>
    </source>
</evidence>
<gene>
    <name evidence="6" type="ORF">DSY97_08240</name>
</gene>
<feature type="domain" description="Peptidase M1 membrane alanine aminopeptidase" evidence="5">
    <location>
        <begin position="361"/>
        <end position="561"/>
    </location>
</feature>
<dbReference type="InterPro" id="IPR014782">
    <property type="entry name" value="Peptidase_M1_dom"/>
</dbReference>
<comment type="caution">
    <text evidence="6">The sequence shown here is derived from an EMBL/GenBank/DDBJ whole genome shotgun (WGS) entry which is preliminary data.</text>
</comment>
<dbReference type="GO" id="GO:0019867">
    <property type="term" value="C:outer membrane"/>
    <property type="evidence" value="ECO:0007669"/>
    <property type="project" value="InterPro"/>
</dbReference>